<name>A0A915NU23_9BILA</name>
<organism evidence="2 3">
    <name type="scientific">Meloidogyne floridensis</name>
    <dbReference type="NCBI Taxonomy" id="298350"/>
    <lineage>
        <taxon>Eukaryota</taxon>
        <taxon>Metazoa</taxon>
        <taxon>Ecdysozoa</taxon>
        <taxon>Nematoda</taxon>
        <taxon>Chromadorea</taxon>
        <taxon>Rhabditida</taxon>
        <taxon>Tylenchina</taxon>
        <taxon>Tylenchomorpha</taxon>
        <taxon>Tylenchoidea</taxon>
        <taxon>Meloidogynidae</taxon>
        <taxon>Meloidogyninae</taxon>
        <taxon>Meloidogyne</taxon>
    </lineage>
</organism>
<keyword evidence="2" id="KW-1185">Reference proteome</keyword>
<feature type="region of interest" description="Disordered" evidence="1">
    <location>
        <begin position="404"/>
        <end position="460"/>
    </location>
</feature>
<feature type="region of interest" description="Disordered" evidence="1">
    <location>
        <begin position="183"/>
        <end position="211"/>
    </location>
</feature>
<accession>A0A915NU23</accession>
<dbReference type="Proteomes" id="UP000887560">
    <property type="component" value="Unplaced"/>
</dbReference>
<reference evidence="3" key="1">
    <citation type="submission" date="2022-11" db="UniProtKB">
        <authorList>
            <consortium name="WormBaseParasite"/>
        </authorList>
    </citation>
    <scope>IDENTIFICATION</scope>
</reference>
<feature type="compositionally biased region" description="Low complexity" evidence="1">
    <location>
        <begin position="657"/>
        <end position="685"/>
    </location>
</feature>
<feature type="compositionally biased region" description="Polar residues" evidence="1">
    <location>
        <begin position="744"/>
        <end position="753"/>
    </location>
</feature>
<feature type="compositionally biased region" description="Low complexity" evidence="1">
    <location>
        <begin position="199"/>
        <end position="210"/>
    </location>
</feature>
<protein>
    <submittedName>
        <fullName evidence="3">Uncharacterized protein</fullName>
    </submittedName>
</protein>
<feature type="compositionally biased region" description="Polar residues" evidence="1">
    <location>
        <begin position="183"/>
        <end position="198"/>
    </location>
</feature>
<sequence length="1066" mass="120305">MEPKNNLHLTSQNNSNSTGGPFLANSAVSGGGSDSNNADIFSTLCNLATTTNNTGFNSQSQLLFPNIQNEWNNNSNNWFDQAKLSLFPMYGLLQANNNNTKSALRDEFSNNSMGTDRNLHHQTSNNFIQSAPPFNLVENLQSSFGLLYNNNTMTNTTLANPLQSPPGIMQQHLMHQQSPLKHNISNYSHSTASDSDCTPHSNPPSSNLSHQLIISPTQPSSIIEDHQLNNLHSSQVEPLDEFMFDLQDFEEFFMETPSTSYQQQQHPMDPSTPFSQHSDCPLSNKPTDNISANCGTLNNSICNKFCQEELANADKEVSMVAHKNNIQKDREAITTTNNSSGFQQHSIASLFSLNCSPSTSSSFTPPDSPSPTSTTIAFDDHSIFNSSLNNNQQLPQQLTTTSTSFNNQNKQQFGNSRHSSFGSSTSSTAALPSFSSPPTKTTLKKSPLSFIPTNSTPQNQLIDPLKLNHLAMSRSKNNDKRIPIYKRNNNAGTTTNIGGGRSLSFIESFMKSEAGTKKDSTHTAEDAFNFDEDFDDKTDNNELIPLKSLQKILHSQTDKRTLGEQEKIKRKYTKRKGIIEDSYTSTNNISREVEHKQQLKARPLLAEQIKMRRPVGTFLNSELARDDNAAICEAIPAAVYFKPLPKLVIRILRRTESSTTTEPPLLPTPTELNEVNNNNNNFQHQQKLKKKKHKKNKKEKDVDWTETDECLKSISKKNKKHREHHKSKRRDSKGSIGSLDLNETENNNISSEYTPTTQQQINNNNRRDSFSPEIYPGIPTTTTTSTMCLQKEEEKQINNCDISSNFCERLNFIERPTENPKKGTFLLSKEDLFKLEENSVALWRIDNQNLLQKYIPFVVEEEGEYKGEIHYKNSQTYSGWSPDFVDYHIVVRVEYIKKSRSDNIVRPLLPLQDLFPVVCSSMNGAEDKSIVKVSQPEPLGHKLNVKETQLIEHLKACLLKCLDVNQAIQLYTEEVYDTETIVPKMLTNCENTVCNIDFYLCNKCADAALKYHKIYHLRYSIFKASEMKLELTSTENPEYSVEQVIEQCKNDTEWLCIEGANVILSK</sequence>
<dbReference type="WBParaSite" id="scf7180000420285.g5049">
    <property type="protein sequence ID" value="scf7180000420285.g5049"/>
    <property type="gene ID" value="scf7180000420285.g5049"/>
</dbReference>
<evidence type="ECO:0000256" key="1">
    <source>
        <dbReference type="SAM" id="MobiDB-lite"/>
    </source>
</evidence>
<feature type="compositionally biased region" description="Polar residues" evidence="1">
    <location>
        <begin position="451"/>
        <end position="460"/>
    </location>
</feature>
<evidence type="ECO:0000313" key="2">
    <source>
        <dbReference type="Proteomes" id="UP000887560"/>
    </source>
</evidence>
<feature type="compositionally biased region" description="Polar residues" evidence="1">
    <location>
        <begin position="7"/>
        <end position="19"/>
    </location>
</feature>
<feature type="region of interest" description="Disordered" evidence="1">
    <location>
        <begin position="1"/>
        <end position="23"/>
    </location>
</feature>
<feature type="region of interest" description="Disordered" evidence="1">
    <location>
        <begin position="715"/>
        <end position="775"/>
    </location>
</feature>
<feature type="compositionally biased region" description="Low complexity" evidence="1">
    <location>
        <begin position="416"/>
        <end position="427"/>
    </location>
</feature>
<feature type="compositionally biased region" description="Basic residues" evidence="1">
    <location>
        <begin position="686"/>
        <end position="697"/>
    </location>
</feature>
<feature type="compositionally biased region" description="Basic residues" evidence="1">
    <location>
        <begin position="715"/>
        <end position="731"/>
    </location>
</feature>
<evidence type="ECO:0000313" key="3">
    <source>
        <dbReference type="WBParaSite" id="scf7180000420285.g5049"/>
    </source>
</evidence>
<proteinExistence type="predicted"/>
<feature type="region of interest" description="Disordered" evidence="1">
    <location>
        <begin position="657"/>
        <end position="703"/>
    </location>
</feature>
<feature type="compositionally biased region" description="Low complexity" evidence="1">
    <location>
        <begin position="754"/>
        <end position="764"/>
    </location>
</feature>
<feature type="compositionally biased region" description="Polar residues" evidence="1">
    <location>
        <begin position="428"/>
        <end position="441"/>
    </location>
</feature>
<dbReference type="AlphaFoldDB" id="A0A915NU23"/>
<feature type="compositionally biased region" description="Polar residues" evidence="1">
    <location>
        <begin position="405"/>
        <end position="415"/>
    </location>
</feature>